<accession>A0ABN1JD91</accession>
<name>A0ABN1JD91_9FLAO</name>
<sequence length="127" mass="15041">MQRKAVIISEGSNYCICCDVGFIEEFYSYVVSNDEHRKEMNEIFDSIHEKLTSKKYGNEPYGTMSMKPFLGKQNDRIICNIQKRPNKSRLIIMAELFPQKKTQQNDRRIDRRYKIVSSYKYEIIGNP</sequence>
<organism evidence="1 2">
    <name type="scientific">Gaetbulibacter jejuensis</name>
    <dbReference type="NCBI Taxonomy" id="584607"/>
    <lineage>
        <taxon>Bacteria</taxon>
        <taxon>Pseudomonadati</taxon>
        <taxon>Bacteroidota</taxon>
        <taxon>Flavobacteriia</taxon>
        <taxon>Flavobacteriales</taxon>
        <taxon>Flavobacteriaceae</taxon>
        <taxon>Gaetbulibacter</taxon>
    </lineage>
</organism>
<comment type="caution">
    <text evidence="1">The sequence shown here is derived from an EMBL/GenBank/DDBJ whole genome shotgun (WGS) entry which is preliminary data.</text>
</comment>
<dbReference type="Proteomes" id="UP001500736">
    <property type="component" value="Unassembled WGS sequence"/>
</dbReference>
<protein>
    <submittedName>
        <fullName evidence="1">Uncharacterized protein</fullName>
    </submittedName>
</protein>
<gene>
    <name evidence="1" type="ORF">GCM10009431_01280</name>
</gene>
<reference evidence="1 2" key="1">
    <citation type="journal article" date="2019" name="Int. J. Syst. Evol. Microbiol.">
        <title>The Global Catalogue of Microorganisms (GCM) 10K type strain sequencing project: providing services to taxonomists for standard genome sequencing and annotation.</title>
        <authorList>
            <consortium name="The Broad Institute Genomics Platform"/>
            <consortium name="The Broad Institute Genome Sequencing Center for Infectious Disease"/>
            <person name="Wu L."/>
            <person name="Ma J."/>
        </authorList>
    </citation>
    <scope>NUCLEOTIDE SEQUENCE [LARGE SCALE GENOMIC DNA]</scope>
    <source>
        <strain evidence="1 2">JCM 15976</strain>
    </source>
</reference>
<proteinExistence type="predicted"/>
<evidence type="ECO:0000313" key="1">
    <source>
        <dbReference type="EMBL" id="GAA0735928.1"/>
    </source>
</evidence>
<keyword evidence="2" id="KW-1185">Reference proteome</keyword>
<evidence type="ECO:0000313" key="2">
    <source>
        <dbReference type="Proteomes" id="UP001500736"/>
    </source>
</evidence>
<dbReference type="EMBL" id="BAAAGF010000001">
    <property type="protein sequence ID" value="GAA0735928.1"/>
    <property type="molecule type" value="Genomic_DNA"/>
</dbReference>
<dbReference type="RefSeq" id="WP_343795099.1">
    <property type="nucleotide sequence ID" value="NZ_BAAAGF010000001.1"/>
</dbReference>